<dbReference type="Proteomes" id="UP000682733">
    <property type="component" value="Unassembled WGS sequence"/>
</dbReference>
<dbReference type="EMBL" id="CAJNOK010009988">
    <property type="protein sequence ID" value="CAF1103422.1"/>
    <property type="molecule type" value="Genomic_DNA"/>
</dbReference>
<comment type="caution">
    <text evidence="3">The sequence shown here is derived from an EMBL/GenBank/DDBJ whole genome shotgun (WGS) entry which is preliminary data.</text>
</comment>
<dbReference type="GO" id="GO:0043130">
    <property type="term" value="F:ubiquitin binding"/>
    <property type="evidence" value="ECO:0007669"/>
    <property type="project" value="TreeGrafter"/>
</dbReference>
<dbReference type="PROSITE" id="PS51322">
    <property type="entry name" value="UEV"/>
    <property type="match status" value="1"/>
</dbReference>
<dbReference type="Pfam" id="PF05743">
    <property type="entry name" value="UEV"/>
    <property type="match status" value="1"/>
</dbReference>
<evidence type="ECO:0000313" key="2">
    <source>
        <dbReference type="EMBL" id="CAF1103422.1"/>
    </source>
</evidence>
<feature type="domain" description="UEV" evidence="1">
    <location>
        <begin position="5"/>
        <end position="149"/>
    </location>
</feature>
<dbReference type="EMBL" id="CAJOBA010010099">
    <property type="protein sequence ID" value="CAF3864975.1"/>
    <property type="molecule type" value="Genomic_DNA"/>
</dbReference>
<dbReference type="GO" id="GO:0000813">
    <property type="term" value="C:ESCRT I complex"/>
    <property type="evidence" value="ECO:0007669"/>
    <property type="project" value="TreeGrafter"/>
</dbReference>
<dbReference type="AlphaFoldDB" id="A0A8S2KR08"/>
<evidence type="ECO:0000259" key="1">
    <source>
        <dbReference type="PROSITE" id="PS51322"/>
    </source>
</evidence>
<proteinExistence type="predicted"/>
<dbReference type="InterPro" id="IPR008883">
    <property type="entry name" value="UEV_N"/>
</dbReference>
<organism evidence="3 4">
    <name type="scientific">Didymodactylos carnosus</name>
    <dbReference type="NCBI Taxonomy" id="1234261"/>
    <lineage>
        <taxon>Eukaryota</taxon>
        <taxon>Metazoa</taxon>
        <taxon>Spiralia</taxon>
        <taxon>Gnathifera</taxon>
        <taxon>Rotifera</taxon>
        <taxon>Eurotatoria</taxon>
        <taxon>Bdelloidea</taxon>
        <taxon>Philodinida</taxon>
        <taxon>Philodinidae</taxon>
        <taxon>Didymodactylos</taxon>
    </lineage>
</organism>
<dbReference type="CDD" id="cd11685">
    <property type="entry name" value="UEV_TSG101-like"/>
    <property type="match status" value="1"/>
</dbReference>
<name>A0A8S2KR08_9BILA</name>
<dbReference type="PANTHER" id="PTHR23306">
    <property type="entry name" value="TUMOR SUSCEPTIBILITY GENE 101 PROTEIN-RELATED"/>
    <property type="match status" value="1"/>
</dbReference>
<dbReference type="GO" id="GO:0008333">
    <property type="term" value="P:endosome to lysosome transport"/>
    <property type="evidence" value="ECO:0007669"/>
    <property type="project" value="TreeGrafter"/>
</dbReference>
<dbReference type="GO" id="GO:0015031">
    <property type="term" value="P:protein transport"/>
    <property type="evidence" value="ECO:0007669"/>
    <property type="project" value="InterPro"/>
</dbReference>
<dbReference type="PANTHER" id="PTHR23306:SF3">
    <property type="entry name" value="TUMOR SUPPRESSOR PROTEIN 101"/>
    <property type="match status" value="1"/>
</dbReference>
<protein>
    <recommendedName>
        <fullName evidence="1">UEV domain-containing protein</fullName>
    </recommendedName>
</protein>
<dbReference type="Proteomes" id="UP000677228">
    <property type="component" value="Unassembled WGS sequence"/>
</dbReference>
<evidence type="ECO:0000313" key="3">
    <source>
        <dbReference type="EMBL" id="CAF3864975.1"/>
    </source>
</evidence>
<gene>
    <name evidence="2" type="ORF">OVA965_LOCUS19407</name>
    <name evidence="3" type="ORF">TMI583_LOCUS19424</name>
</gene>
<accession>A0A8S2KR08</accession>
<evidence type="ECO:0000313" key="4">
    <source>
        <dbReference type="Proteomes" id="UP000682733"/>
    </source>
</evidence>
<sequence>MAKQSQNEIDTMITKVKPKNRDLIRRDIMQALQRPASNLLLKINPYYFNDGSFKDLLCLAGTVAVNYKGNRYNIPIEIWLTDDHPNNPPMCYVKPTPDMYIAASANVESDGHIVIPYLKSWRHPSSDLANLIAQMSDVFGIQPPVYSNPSGANVARTPYPTQGRHI</sequence>
<dbReference type="Gene3D" id="3.10.110.10">
    <property type="entry name" value="Ubiquitin Conjugating Enzyme"/>
    <property type="match status" value="1"/>
</dbReference>
<dbReference type="InterPro" id="IPR016135">
    <property type="entry name" value="UBQ-conjugating_enzyme/RWD"/>
</dbReference>
<dbReference type="InterPro" id="IPR052070">
    <property type="entry name" value="ESCRT-I_UEV_domain"/>
</dbReference>
<dbReference type="SUPFAM" id="SSF54495">
    <property type="entry name" value="UBC-like"/>
    <property type="match status" value="1"/>
</dbReference>
<reference evidence="3" key="1">
    <citation type="submission" date="2021-02" db="EMBL/GenBank/DDBJ databases">
        <authorList>
            <person name="Nowell W R."/>
        </authorList>
    </citation>
    <scope>NUCLEOTIDE SEQUENCE</scope>
</reference>